<reference evidence="2 3" key="1">
    <citation type="submission" date="2024-01" db="EMBL/GenBank/DDBJ databases">
        <title>Hyphobacterium bacterium isolated from marine sediment.</title>
        <authorList>
            <person name="Zhao S."/>
        </authorList>
    </citation>
    <scope>NUCLEOTIDE SEQUENCE [LARGE SCALE GENOMIC DNA]</scope>
    <source>
        <strain evidence="3">HN65</strain>
    </source>
</reference>
<sequence length="399" mass="43532">MRNMTAHWTGCAVLALTAIWTAPAQADPEFILDARLRSEMVDQDGLAETAQALTLRTRFGIDSGPDHDFRFLIEGENVSHLLGDFNSTTNGNAAYPVVADPEATELNRVQIAYSGFEGTTLTLGRQRVILGDARYLGNVGFRQNEQTFDAFRATLQQVENLTVNYLYLDRVHRIFGDDHPAGDWDLDGHVLTADYTAPAGQLSGFAYLIDNQDAMVLSTAIYGVRWQGQIAQEGSPTFTYALEYAHQTDYGNNPLSVDLGLFRANANIAHNGWSAGLGIENLEGDGSRGFTTPLATLHAFQGWADVFLVTPASGLRDIYVRGGWNVSEPPFGRSLSLGAFYHDFEAENGGGSLGSEFDVVATSRLNDDVVLQLKGAFYDGPAGGPADRNKFWIALTFTR</sequence>
<proteinExistence type="predicted"/>
<protein>
    <recommendedName>
        <fullName evidence="4">Alginate export domain-containing protein</fullName>
    </recommendedName>
</protein>
<dbReference type="RefSeq" id="WP_330198376.1">
    <property type="nucleotide sequence ID" value="NZ_JAZDRP010000003.1"/>
</dbReference>
<evidence type="ECO:0008006" key="4">
    <source>
        <dbReference type="Google" id="ProtNLM"/>
    </source>
</evidence>
<accession>A0ABU7LP97</accession>
<dbReference type="InterPro" id="IPR023614">
    <property type="entry name" value="Porin_dom_sf"/>
</dbReference>
<keyword evidence="1" id="KW-0732">Signal</keyword>
<evidence type="ECO:0000313" key="3">
    <source>
        <dbReference type="Proteomes" id="UP001354971"/>
    </source>
</evidence>
<dbReference type="Gene3D" id="2.40.160.10">
    <property type="entry name" value="Porin"/>
    <property type="match status" value="1"/>
</dbReference>
<organism evidence="2 3">
    <name type="scientific">Hyphobacterium lacteum</name>
    <dbReference type="NCBI Taxonomy" id="3116575"/>
    <lineage>
        <taxon>Bacteria</taxon>
        <taxon>Pseudomonadati</taxon>
        <taxon>Pseudomonadota</taxon>
        <taxon>Alphaproteobacteria</taxon>
        <taxon>Maricaulales</taxon>
        <taxon>Maricaulaceae</taxon>
        <taxon>Hyphobacterium</taxon>
    </lineage>
</organism>
<comment type="caution">
    <text evidence="2">The sequence shown here is derived from an EMBL/GenBank/DDBJ whole genome shotgun (WGS) entry which is preliminary data.</text>
</comment>
<dbReference type="Proteomes" id="UP001354971">
    <property type="component" value="Unassembled WGS sequence"/>
</dbReference>
<name>A0ABU7LP97_9PROT</name>
<feature type="signal peptide" evidence="1">
    <location>
        <begin position="1"/>
        <end position="26"/>
    </location>
</feature>
<gene>
    <name evidence="2" type="ORF">V0U79_04985</name>
</gene>
<dbReference type="EMBL" id="JAZDRP010000003">
    <property type="protein sequence ID" value="MEE2525712.1"/>
    <property type="molecule type" value="Genomic_DNA"/>
</dbReference>
<keyword evidence="3" id="KW-1185">Reference proteome</keyword>
<evidence type="ECO:0000313" key="2">
    <source>
        <dbReference type="EMBL" id="MEE2525712.1"/>
    </source>
</evidence>
<feature type="chain" id="PRO_5047377452" description="Alginate export domain-containing protein" evidence="1">
    <location>
        <begin position="27"/>
        <end position="399"/>
    </location>
</feature>
<evidence type="ECO:0000256" key="1">
    <source>
        <dbReference type="SAM" id="SignalP"/>
    </source>
</evidence>